<dbReference type="GO" id="GO:0016616">
    <property type="term" value="F:oxidoreductase activity, acting on the CH-OH group of donors, NAD or NADP as acceptor"/>
    <property type="evidence" value="ECO:0007669"/>
    <property type="project" value="InterPro"/>
</dbReference>
<gene>
    <name evidence="5" type="ORF">E2562_031246</name>
</gene>
<evidence type="ECO:0000256" key="1">
    <source>
        <dbReference type="ARBA" id="ARBA00022723"/>
    </source>
</evidence>
<dbReference type="InterPro" id="IPR047109">
    <property type="entry name" value="CAD-like"/>
</dbReference>
<evidence type="ECO:0000313" key="6">
    <source>
        <dbReference type="Proteomes" id="UP000479710"/>
    </source>
</evidence>
<dbReference type="SUPFAM" id="SSF50129">
    <property type="entry name" value="GroES-like"/>
    <property type="match status" value="1"/>
</dbReference>
<dbReference type="GO" id="GO:0046872">
    <property type="term" value="F:metal ion binding"/>
    <property type="evidence" value="ECO:0007669"/>
    <property type="project" value="UniProtKB-KW"/>
</dbReference>
<protein>
    <recommendedName>
        <fullName evidence="4">Alcohol dehydrogenase-like N-terminal domain-containing protein</fullName>
    </recommendedName>
</protein>
<evidence type="ECO:0000256" key="2">
    <source>
        <dbReference type="ARBA" id="ARBA00022833"/>
    </source>
</evidence>
<organism evidence="5 6">
    <name type="scientific">Oryza meyeriana var. granulata</name>
    <dbReference type="NCBI Taxonomy" id="110450"/>
    <lineage>
        <taxon>Eukaryota</taxon>
        <taxon>Viridiplantae</taxon>
        <taxon>Streptophyta</taxon>
        <taxon>Embryophyta</taxon>
        <taxon>Tracheophyta</taxon>
        <taxon>Spermatophyta</taxon>
        <taxon>Magnoliopsida</taxon>
        <taxon>Liliopsida</taxon>
        <taxon>Poales</taxon>
        <taxon>Poaceae</taxon>
        <taxon>BOP clade</taxon>
        <taxon>Oryzoideae</taxon>
        <taxon>Oryzeae</taxon>
        <taxon>Oryzinae</taxon>
        <taxon>Oryza</taxon>
        <taxon>Oryza meyeriana</taxon>
    </lineage>
</organism>
<dbReference type="Gene3D" id="3.90.180.10">
    <property type="entry name" value="Medium-chain alcohol dehydrogenases, catalytic domain"/>
    <property type="match status" value="1"/>
</dbReference>
<evidence type="ECO:0000259" key="4">
    <source>
        <dbReference type="Pfam" id="PF08240"/>
    </source>
</evidence>
<keyword evidence="2" id="KW-0862">Zinc</keyword>
<sequence>MVFVLKSADDDEFIQRGARNLDTIRVVAPESAPERRTHSRVRVAIGEYGRRVQEDDDVTIKVVFCGICHTDLHIIKNEWGNAMSPGMVIAGAGDISMLACMRSSASSPASVAVAIDYLVDSCRACDSCGKRYEN</sequence>
<keyword evidence="1" id="KW-0479">Metal-binding</keyword>
<keyword evidence="6" id="KW-1185">Reference proteome</keyword>
<evidence type="ECO:0000256" key="3">
    <source>
        <dbReference type="ARBA" id="ARBA00023002"/>
    </source>
</evidence>
<comment type="caution">
    <text evidence="5">The sequence shown here is derived from an EMBL/GenBank/DDBJ whole genome shotgun (WGS) entry which is preliminary data.</text>
</comment>
<proteinExistence type="predicted"/>
<dbReference type="AlphaFoldDB" id="A0A6G1DQP6"/>
<dbReference type="Pfam" id="PF08240">
    <property type="entry name" value="ADH_N"/>
    <property type="match status" value="1"/>
</dbReference>
<dbReference type="Proteomes" id="UP000479710">
    <property type="component" value="Unassembled WGS sequence"/>
</dbReference>
<name>A0A6G1DQP6_9ORYZ</name>
<reference evidence="5 6" key="1">
    <citation type="submission" date="2019-11" db="EMBL/GenBank/DDBJ databases">
        <title>Whole genome sequence of Oryza granulata.</title>
        <authorList>
            <person name="Li W."/>
        </authorList>
    </citation>
    <scope>NUCLEOTIDE SEQUENCE [LARGE SCALE GENOMIC DNA]</scope>
    <source>
        <strain evidence="6">cv. Menghai</strain>
        <tissue evidence="5">Leaf</tissue>
    </source>
</reference>
<feature type="domain" description="Alcohol dehydrogenase-like N-terminal" evidence="4">
    <location>
        <begin position="55"/>
        <end position="129"/>
    </location>
</feature>
<dbReference type="OrthoDB" id="786472at2759"/>
<accession>A0A6G1DQP6</accession>
<dbReference type="InterPro" id="IPR011032">
    <property type="entry name" value="GroES-like_sf"/>
</dbReference>
<dbReference type="InterPro" id="IPR013154">
    <property type="entry name" value="ADH-like_N"/>
</dbReference>
<dbReference type="PANTHER" id="PTHR42683">
    <property type="entry name" value="ALDEHYDE REDUCTASE"/>
    <property type="match status" value="1"/>
</dbReference>
<keyword evidence="3" id="KW-0560">Oxidoreductase</keyword>
<evidence type="ECO:0000313" key="5">
    <source>
        <dbReference type="EMBL" id="KAF0914746.1"/>
    </source>
</evidence>
<dbReference type="EMBL" id="SPHZ02000006">
    <property type="protein sequence ID" value="KAF0914746.1"/>
    <property type="molecule type" value="Genomic_DNA"/>
</dbReference>